<dbReference type="Proteomes" id="UP000683925">
    <property type="component" value="Unassembled WGS sequence"/>
</dbReference>
<keyword evidence="1" id="KW-1133">Transmembrane helix</keyword>
<feature type="transmembrane region" description="Helical" evidence="1">
    <location>
        <begin position="42"/>
        <end position="61"/>
    </location>
</feature>
<dbReference type="EMBL" id="CAJJDP010000114">
    <property type="protein sequence ID" value="CAD8197636.1"/>
    <property type="molecule type" value="Genomic_DNA"/>
</dbReference>
<protein>
    <recommendedName>
        <fullName evidence="4">Transmembrane protein</fullName>
    </recommendedName>
</protein>
<sequence>MENIYNNFYVNSINLQLNHEIKIKEQRRLKQNLKISYKIDFLVIYEQITLIYSIICYFLNLKNILIQKNHLEEFISIINYKS</sequence>
<comment type="caution">
    <text evidence="2">The sequence shown here is derived from an EMBL/GenBank/DDBJ whole genome shotgun (WGS) entry which is preliminary data.</text>
</comment>
<evidence type="ECO:0008006" key="4">
    <source>
        <dbReference type="Google" id="ProtNLM"/>
    </source>
</evidence>
<accession>A0A8S1X9G2</accession>
<keyword evidence="1" id="KW-0812">Transmembrane</keyword>
<proteinExistence type="predicted"/>
<dbReference type="AlphaFoldDB" id="A0A8S1X9G2"/>
<keyword evidence="1" id="KW-0472">Membrane</keyword>
<organism evidence="2 3">
    <name type="scientific">Paramecium octaurelia</name>
    <dbReference type="NCBI Taxonomy" id="43137"/>
    <lineage>
        <taxon>Eukaryota</taxon>
        <taxon>Sar</taxon>
        <taxon>Alveolata</taxon>
        <taxon>Ciliophora</taxon>
        <taxon>Intramacronucleata</taxon>
        <taxon>Oligohymenophorea</taxon>
        <taxon>Peniculida</taxon>
        <taxon>Parameciidae</taxon>
        <taxon>Paramecium</taxon>
    </lineage>
</organism>
<keyword evidence="3" id="KW-1185">Reference proteome</keyword>
<evidence type="ECO:0000313" key="2">
    <source>
        <dbReference type="EMBL" id="CAD8197636.1"/>
    </source>
</evidence>
<evidence type="ECO:0000313" key="3">
    <source>
        <dbReference type="Proteomes" id="UP000683925"/>
    </source>
</evidence>
<reference evidence="2" key="1">
    <citation type="submission" date="2021-01" db="EMBL/GenBank/DDBJ databases">
        <authorList>
            <consortium name="Genoscope - CEA"/>
            <person name="William W."/>
        </authorList>
    </citation>
    <scope>NUCLEOTIDE SEQUENCE</scope>
</reference>
<name>A0A8S1X9G2_PAROT</name>
<gene>
    <name evidence="2" type="ORF">POCTA_138.1.T1140222</name>
</gene>
<evidence type="ECO:0000256" key="1">
    <source>
        <dbReference type="SAM" id="Phobius"/>
    </source>
</evidence>